<proteinExistence type="predicted"/>
<comment type="caution">
    <text evidence="2">The sequence shown here is derived from an EMBL/GenBank/DDBJ whole genome shotgun (WGS) entry which is preliminary data.</text>
</comment>
<dbReference type="RefSeq" id="WP_251492032.1">
    <property type="nucleotide sequence ID" value="NZ_CAJSLV010000059.1"/>
</dbReference>
<evidence type="ECO:0000313" key="2">
    <source>
        <dbReference type="EMBL" id="CAG6395117.1"/>
    </source>
</evidence>
<dbReference type="PANTHER" id="PTHR39441">
    <property type="entry name" value="DUF2252 DOMAIN-CONTAINING PROTEIN"/>
    <property type="match status" value="1"/>
</dbReference>
<keyword evidence="3" id="KW-1185">Reference proteome</keyword>
<feature type="compositionally biased region" description="Basic residues" evidence="1">
    <location>
        <begin position="27"/>
        <end position="37"/>
    </location>
</feature>
<protein>
    <recommendedName>
        <fullName evidence="4">DUF2252 domain-containing protein</fullName>
    </recommendedName>
</protein>
<evidence type="ECO:0000313" key="3">
    <source>
        <dbReference type="Proteomes" id="UP001152519"/>
    </source>
</evidence>
<name>A0A9W4DSC4_9ACTN</name>
<dbReference type="AlphaFoldDB" id="A0A9W4DSC4"/>
<dbReference type="EMBL" id="CAJSLV010000059">
    <property type="protein sequence ID" value="CAG6395117.1"/>
    <property type="molecule type" value="Genomic_DNA"/>
</dbReference>
<sequence>MREEVPNPLGSATARRSPAERAAYGKAARRKLPRSAHARFEPGKKRFDPVDLLERQSADRVPELVPIRYGRMLESPFRFYRGAAGIMAADLGRAPHTGLTAQLCGDAHLLNFRLLASPERHLVFDINDFDETLPGPFEWDLKRLTTSLEIAARARRFGAAKRAAIVRGAVESYRERMQLFAGMGTLDIWYAQDDSDQLTGLLPHEQPDASVRKRAGKALAKARTRTTAQAFDKLTHVVDGQRRITPDPPLITPLRDLLPDDQRTALESTLRELVRRYSESLSAERRLLLSRFQVVDMARKVVGVGSVGTRCWVLLAIGRDDQDPLLLQAKEAGPSVLTPYAGAAVHDNQGQRVVAGQRLMQSAGDILLGWERVVGIDGRQRDFYIRQLRDWKGIAQPDTMTAEMLRLFARVCGASLARAHARSGDPIALAAYAGAGEALDRALAEFAEAYADRNDLDHQALAAAAADGRVPASPHPG</sequence>
<dbReference type="Proteomes" id="UP001152519">
    <property type="component" value="Unassembled WGS sequence"/>
</dbReference>
<dbReference type="PANTHER" id="PTHR39441:SF1">
    <property type="entry name" value="DUF2252 DOMAIN-CONTAINING PROTEIN"/>
    <property type="match status" value="1"/>
</dbReference>
<evidence type="ECO:0008006" key="4">
    <source>
        <dbReference type="Google" id="ProtNLM"/>
    </source>
</evidence>
<feature type="region of interest" description="Disordered" evidence="1">
    <location>
        <begin position="1"/>
        <end position="40"/>
    </location>
</feature>
<dbReference type="Pfam" id="PF10009">
    <property type="entry name" value="DUF2252"/>
    <property type="match status" value="1"/>
</dbReference>
<dbReference type="InterPro" id="IPR018721">
    <property type="entry name" value="DUF2252"/>
</dbReference>
<reference evidence="2" key="1">
    <citation type="submission" date="2021-05" db="EMBL/GenBank/DDBJ databases">
        <authorList>
            <person name="Arsene-Ploetze F."/>
        </authorList>
    </citation>
    <scope>NUCLEOTIDE SEQUENCE</scope>
    <source>
        <strain evidence="2">DSM 42138</strain>
    </source>
</reference>
<accession>A0A9W4DSC4</accession>
<organism evidence="2 3">
    <name type="scientific">Actinacidiphila cocklensis</name>
    <dbReference type="NCBI Taxonomy" id="887465"/>
    <lineage>
        <taxon>Bacteria</taxon>
        <taxon>Bacillati</taxon>
        <taxon>Actinomycetota</taxon>
        <taxon>Actinomycetes</taxon>
        <taxon>Kitasatosporales</taxon>
        <taxon>Streptomycetaceae</taxon>
        <taxon>Actinacidiphila</taxon>
    </lineage>
</organism>
<gene>
    <name evidence="2" type="ORF">SCOCK_30350</name>
</gene>
<evidence type="ECO:0000256" key="1">
    <source>
        <dbReference type="SAM" id="MobiDB-lite"/>
    </source>
</evidence>